<sequence length="261" mass="28979">MEIREAEPKDFPELVLMTEKEGWNYTEDDFHWFSLVGGKTLVAANQGEMIGMVTVFDYGDTGWISNLLVRPKERGHGIGGEILSECKRLLKGKKTVALFSYERSTGFYEANEFKIDIEAYLVSLKDRDRIQGRTGSVIGTELDESMIRMDQECFGYERRKVIKELAKRGMVLKPEGGDGFAIVRRDPVEPSVGPVISGKTGTGNELLIGALVLAGPNAKAVVLEEGIKPLKYEERISRLYLGAPLKIDRCRAVAFAGLELG</sequence>
<dbReference type="Proteomes" id="UP000288215">
    <property type="component" value="Unassembled WGS sequence"/>
</dbReference>
<dbReference type="InterPro" id="IPR052729">
    <property type="entry name" value="Acyl/Acetyltrans_Enzymes"/>
</dbReference>
<comment type="caution">
    <text evidence="2">The sequence shown here is derived from an EMBL/GenBank/DDBJ whole genome shotgun (WGS) entry which is preliminary data.</text>
</comment>
<dbReference type="SUPFAM" id="SSF55729">
    <property type="entry name" value="Acyl-CoA N-acyltransferases (Nat)"/>
    <property type="match status" value="1"/>
</dbReference>
<dbReference type="Pfam" id="PF00583">
    <property type="entry name" value="Acetyltransf_1"/>
    <property type="match status" value="1"/>
</dbReference>
<dbReference type="PROSITE" id="PS51186">
    <property type="entry name" value="GNAT"/>
    <property type="match status" value="1"/>
</dbReference>
<dbReference type="InterPro" id="IPR016181">
    <property type="entry name" value="Acyl_CoA_acyltransferase"/>
</dbReference>
<reference evidence="2 3" key="1">
    <citation type="submission" date="2018-12" db="EMBL/GenBank/DDBJ databases">
        <title>The complete genome of the methanogenic archaea of the candidate phylum Verstraetearchaeota, obtained from the metagenome of underground thermal water.</title>
        <authorList>
            <person name="Kadnikov V.V."/>
            <person name="Mardanov A.V."/>
            <person name="Beletsky A.V."/>
            <person name="Karnachuk O.V."/>
            <person name="Ravin N.V."/>
        </authorList>
    </citation>
    <scope>NUCLEOTIDE SEQUENCE [LARGE SCALE GENOMIC DNA]</scope>
    <source>
        <strain evidence="2">Ch88</strain>
    </source>
</reference>
<evidence type="ECO:0000259" key="1">
    <source>
        <dbReference type="PROSITE" id="PS51186"/>
    </source>
</evidence>
<evidence type="ECO:0000313" key="2">
    <source>
        <dbReference type="EMBL" id="RWX73212.1"/>
    </source>
</evidence>
<dbReference type="AlphaFoldDB" id="A0A3S3RBU2"/>
<gene>
    <name evidence="2" type="ORF">Metus_1186</name>
</gene>
<dbReference type="PANTHER" id="PTHR47237:SF2">
    <property type="entry name" value="BLL4206 PROTEIN"/>
    <property type="match status" value="1"/>
</dbReference>
<dbReference type="Gene3D" id="3.40.630.90">
    <property type="match status" value="1"/>
</dbReference>
<organism evidence="2 3">
    <name type="scientific">Methanosuratincola subterraneus</name>
    <dbReference type="NCBI Taxonomy" id="2593994"/>
    <lineage>
        <taxon>Archaea</taxon>
        <taxon>Thermoproteota</taxon>
        <taxon>Methanosuratincolia</taxon>
        <taxon>Candidatus Methanomethylicales</taxon>
        <taxon>Candidatus Methanomethylicaceae</taxon>
        <taxon>Candidatus Methanosuratincola (ex Vanwonterghem et al. 2016)</taxon>
    </lineage>
</organism>
<protein>
    <recommendedName>
        <fullName evidence="1">N-acetyltransferase domain-containing protein</fullName>
    </recommendedName>
</protein>
<proteinExistence type="predicted"/>
<dbReference type="EMBL" id="RXGA01000003">
    <property type="protein sequence ID" value="RWX73212.1"/>
    <property type="molecule type" value="Genomic_DNA"/>
</dbReference>
<dbReference type="InterPro" id="IPR041496">
    <property type="entry name" value="YitH/HolE_GNAT"/>
</dbReference>
<dbReference type="PANTHER" id="PTHR47237">
    <property type="entry name" value="SLL0310 PROTEIN"/>
    <property type="match status" value="1"/>
</dbReference>
<dbReference type="Gene3D" id="3.40.630.30">
    <property type="match status" value="1"/>
</dbReference>
<dbReference type="CDD" id="cd04301">
    <property type="entry name" value="NAT_SF"/>
    <property type="match status" value="1"/>
</dbReference>
<feature type="domain" description="N-acetyltransferase" evidence="1">
    <location>
        <begin position="1"/>
        <end position="175"/>
    </location>
</feature>
<evidence type="ECO:0000313" key="3">
    <source>
        <dbReference type="Proteomes" id="UP000288215"/>
    </source>
</evidence>
<dbReference type="Pfam" id="PF18014">
    <property type="entry name" value="Acetyltransf_18"/>
    <property type="match status" value="1"/>
</dbReference>
<accession>A0A3S3RBU2</accession>
<name>A0A3S3RBU2_METS7</name>
<dbReference type="InterPro" id="IPR000182">
    <property type="entry name" value="GNAT_dom"/>
</dbReference>
<dbReference type="GO" id="GO:0016747">
    <property type="term" value="F:acyltransferase activity, transferring groups other than amino-acyl groups"/>
    <property type="evidence" value="ECO:0007669"/>
    <property type="project" value="InterPro"/>
</dbReference>